<sequence>MIPQPLDKIQSIEFPHHLSHNSPPTESIISFYFDEQISSHENVDQEPTSEAGMLQPEKTAPPNDYSRKRSNTTDASNSPKKLRTPSELAREPPPETESKTTDAALGKVIEKEPEAIANFQAIVSADARVSHDIFANQTVILEESGATPSCESTSGDTIVNTPVEAFPELGYRTESQSDPSVESNESVSPHDDTKLPVSTGAWSEGATPSVGSHVERSLTTQLNNDLVGPEPVEAIGVALSTSQKLGTWANPIPVIDDNNDGDVSSVSDADAACNNRKDRLRQKSSKKTDKPSMVDCTSSSHKEQLDKEVQNSWNQFLAYAYLVNPYWARESIETAVVSSLGNGGFLTLKAARQLIDNVDPQIKRARADVSRKIRMERSNPNMRARYELGLIHWNDLSHFSSRLNAAVTSREDLVVEMVEGGDDNDDYEPRNRRQKQT</sequence>
<proteinExistence type="predicted"/>
<feature type="compositionally biased region" description="Basic and acidic residues" evidence="1">
    <location>
        <begin position="88"/>
        <end position="100"/>
    </location>
</feature>
<dbReference type="OrthoDB" id="10435388at2759"/>
<accession>A0A9W4UMM0</accession>
<name>A0A9W4UMM0_9PLEO</name>
<reference evidence="2" key="1">
    <citation type="submission" date="2023-01" db="EMBL/GenBank/DDBJ databases">
        <authorList>
            <person name="Van Ghelder C."/>
            <person name="Rancurel C."/>
        </authorList>
    </citation>
    <scope>NUCLEOTIDE SEQUENCE</scope>
    <source>
        <strain evidence="2">CNCM I-4278</strain>
    </source>
</reference>
<dbReference type="EMBL" id="CAOQHR010000007">
    <property type="protein sequence ID" value="CAI6337003.1"/>
    <property type="molecule type" value="Genomic_DNA"/>
</dbReference>
<feature type="compositionally biased region" description="Polar residues" evidence="1">
    <location>
        <begin position="173"/>
        <end position="187"/>
    </location>
</feature>
<feature type="region of interest" description="Disordered" evidence="1">
    <location>
        <begin position="276"/>
        <end position="304"/>
    </location>
</feature>
<dbReference type="Proteomes" id="UP001152607">
    <property type="component" value="Unassembled WGS sequence"/>
</dbReference>
<protein>
    <submittedName>
        <fullName evidence="2">Uncharacterized protein</fullName>
    </submittedName>
</protein>
<keyword evidence="3" id="KW-1185">Reference proteome</keyword>
<evidence type="ECO:0000256" key="1">
    <source>
        <dbReference type="SAM" id="MobiDB-lite"/>
    </source>
</evidence>
<organism evidence="2 3">
    <name type="scientific">Periconia digitata</name>
    <dbReference type="NCBI Taxonomy" id="1303443"/>
    <lineage>
        <taxon>Eukaryota</taxon>
        <taxon>Fungi</taxon>
        <taxon>Dikarya</taxon>
        <taxon>Ascomycota</taxon>
        <taxon>Pezizomycotina</taxon>
        <taxon>Dothideomycetes</taxon>
        <taxon>Pleosporomycetidae</taxon>
        <taxon>Pleosporales</taxon>
        <taxon>Massarineae</taxon>
        <taxon>Periconiaceae</taxon>
        <taxon>Periconia</taxon>
    </lineage>
</organism>
<evidence type="ECO:0000313" key="2">
    <source>
        <dbReference type="EMBL" id="CAI6337003.1"/>
    </source>
</evidence>
<comment type="caution">
    <text evidence="2">The sequence shown here is derived from an EMBL/GenBank/DDBJ whole genome shotgun (WGS) entry which is preliminary data.</text>
</comment>
<gene>
    <name evidence="2" type="ORF">PDIGIT_LOCUS10110</name>
</gene>
<feature type="region of interest" description="Disordered" evidence="1">
    <location>
        <begin position="171"/>
        <end position="211"/>
    </location>
</feature>
<evidence type="ECO:0000313" key="3">
    <source>
        <dbReference type="Proteomes" id="UP001152607"/>
    </source>
</evidence>
<dbReference type="AlphaFoldDB" id="A0A9W4UMM0"/>
<feature type="region of interest" description="Disordered" evidence="1">
    <location>
        <begin position="1"/>
        <end position="102"/>
    </location>
</feature>